<dbReference type="SUPFAM" id="SSF53335">
    <property type="entry name" value="S-adenosyl-L-methionine-dependent methyltransferases"/>
    <property type="match status" value="1"/>
</dbReference>
<feature type="domain" description="O-methyltransferase C-terminal" evidence="5">
    <location>
        <begin position="114"/>
        <end position="321"/>
    </location>
</feature>
<gene>
    <name evidence="7" type="primary">chryMT</name>
</gene>
<evidence type="ECO:0000259" key="5">
    <source>
        <dbReference type="Pfam" id="PF00891"/>
    </source>
</evidence>
<sequence>MQTTPPKPPPSAQVLQLATSSWTAAAVSAAAELGVADALADGARPSDEIARSVGAHPPTCYRLLWACAAIGLLEESEGRVFALTEAGDALRGDSPHSMRNFARWVGLAADRNTWAGLADSVRTGDPAFARVHGQDVWEYMRDRADVSTVFDDAMTEASRQLIAPVVDAYDFGGTGTLVDVAGGHGALLAAILAAHPGLRGLLYDRPEVVEGAKQTFQDRGVDDRVEIVAGDFFDSVPEGKDAYLLSNVIHDWDDEPSLTILGNCRRALAEGGRVLLVEAVMPERDASSPTVTLMDLNMLVLCGGKQRTETEFAELLGRAGLRLTRVVRAGLHSVVEAVRA</sequence>
<dbReference type="GO" id="GO:0046983">
    <property type="term" value="F:protein dimerization activity"/>
    <property type="evidence" value="ECO:0007669"/>
    <property type="project" value="InterPro"/>
</dbReference>
<dbReference type="InterPro" id="IPR016461">
    <property type="entry name" value="COMT-like"/>
</dbReference>
<keyword evidence="1 7" id="KW-0489">Methyltransferase</keyword>
<evidence type="ECO:0000256" key="4">
    <source>
        <dbReference type="PIRSR" id="PIRSR005739-1"/>
    </source>
</evidence>
<dbReference type="SUPFAM" id="SSF46785">
    <property type="entry name" value="Winged helix' DNA-binding domain"/>
    <property type="match status" value="1"/>
</dbReference>
<keyword evidence="2 7" id="KW-0808">Transferase</keyword>
<name>D1H0B5_9ACTN</name>
<evidence type="ECO:0000313" key="7">
    <source>
        <dbReference type="EMBL" id="CBH32102.1"/>
    </source>
</evidence>
<dbReference type="Pfam" id="PF00891">
    <property type="entry name" value="Methyltransf_2"/>
    <property type="match status" value="1"/>
</dbReference>
<dbReference type="InterPro" id="IPR029063">
    <property type="entry name" value="SAM-dependent_MTases_sf"/>
</dbReference>
<dbReference type="PIRSF" id="PIRSF005739">
    <property type="entry name" value="O-mtase"/>
    <property type="match status" value="1"/>
</dbReference>
<dbReference type="EMBL" id="FN565166">
    <property type="protein sequence ID" value="CBH32102.1"/>
    <property type="molecule type" value="Genomic_DNA"/>
</dbReference>
<dbReference type="CDD" id="cd02440">
    <property type="entry name" value="AdoMet_MTases"/>
    <property type="match status" value="1"/>
</dbReference>
<dbReference type="GO" id="GO:0032259">
    <property type="term" value="P:methylation"/>
    <property type="evidence" value="ECO:0007669"/>
    <property type="project" value="UniProtKB-KW"/>
</dbReference>
<dbReference type="GO" id="GO:0008171">
    <property type="term" value="F:O-methyltransferase activity"/>
    <property type="evidence" value="ECO:0007669"/>
    <property type="project" value="InterPro"/>
</dbReference>
<dbReference type="PANTHER" id="PTHR43712:SF2">
    <property type="entry name" value="O-METHYLTRANSFERASE CICE"/>
    <property type="match status" value="1"/>
</dbReference>
<dbReference type="InterPro" id="IPR001077">
    <property type="entry name" value="COMT_C"/>
</dbReference>
<accession>D1H0B5</accession>
<organism evidence="7">
    <name type="scientific">Streptomyces griseoloalbus</name>
    <dbReference type="NCBI Taxonomy" id="67303"/>
    <lineage>
        <taxon>Bacteria</taxon>
        <taxon>Bacillati</taxon>
        <taxon>Actinomycetota</taxon>
        <taxon>Actinomycetes</taxon>
        <taxon>Kitasatosporales</taxon>
        <taxon>Streptomycetaceae</taxon>
        <taxon>Streptomyces</taxon>
    </lineage>
</organism>
<evidence type="ECO:0000256" key="3">
    <source>
        <dbReference type="ARBA" id="ARBA00022691"/>
    </source>
</evidence>
<dbReference type="PROSITE" id="PS51683">
    <property type="entry name" value="SAM_OMT_II"/>
    <property type="match status" value="1"/>
</dbReference>
<feature type="active site" description="Proton acceptor" evidence="4">
    <location>
        <position position="250"/>
    </location>
</feature>
<evidence type="ECO:0000259" key="6">
    <source>
        <dbReference type="Pfam" id="PF08100"/>
    </source>
</evidence>
<dbReference type="InterPro" id="IPR036388">
    <property type="entry name" value="WH-like_DNA-bd_sf"/>
</dbReference>
<dbReference type="InterPro" id="IPR036390">
    <property type="entry name" value="WH_DNA-bd_sf"/>
</dbReference>
<evidence type="ECO:0000256" key="2">
    <source>
        <dbReference type="ARBA" id="ARBA00022679"/>
    </source>
</evidence>
<reference evidence="7" key="1">
    <citation type="submission" date="2009-11" db="EMBL/GenBank/DDBJ databases">
        <title>Cloning and Characterization of the Ravidomycin and Chrysomycin Biosynthetic Gene Clusters.</title>
        <authorList>
            <person name="Kharel M.K."/>
            <person name="Nybo E."/>
            <person name="Shepherd M.D."/>
            <person name="Rohr J."/>
        </authorList>
    </citation>
    <scope>NUCLEOTIDE SEQUENCE</scope>
</reference>
<feature type="domain" description="O-methyltransferase dimerisation" evidence="6">
    <location>
        <begin position="15"/>
        <end position="90"/>
    </location>
</feature>
<dbReference type="Gene3D" id="1.10.10.10">
    <property type="entry name" value="Winged helix-like DNA-binding domain superfamily/Winged helix DNA-binding domain"/>
    <property type="match status" value="1"/>
</dbReference>
<dbReference type="InterPro" id="IPR012967">
    <property type="entry name" value="COMT_dimerisation"/>
</dbReference>
<dbReference type="Gene3D" id="3.40.50.150">
    <property type="entry name" value="Vaccinia Virus protein VP39"/>
    <property type="match status" value="1"/>
</dbReference>
<dbReference type="PANTHER" id="PTHR43712">
    <property type="entry name" value="PUTATIVE (AFU_ORTHOLOGUE AFUA_4G14580)-RELATED"/>
    <property type="match status" value="1"/>
</dbReference>
<dbReference type="AlphaFoldDB" id="D1H0B5"/>
<evidence type="ECO:0000256" key="1">
    <source>
        <dbReference type="ARBA" id="ARBA00022603"/>
    </source>
</evidence>
<protein>
    <submittedName>
        <fullName evidence="7">Putative O-methyltransferase</fullName>
    </submittedName>
</protein>
<keyword evidence="3" id="KW-0949">S-adenosyl-L-methionine</keyword>
<dbReference type="Gene3D" id="1.10.287.1350">
    <property type="match status" value="1"/>
</dbReference>
<proteinExistence type="predicted"/>
<dbReference type="Pfam" id="PF08100">
    <property type="entry name" value="Dimerisation"/>
    <property type="match status" value="1"/>
</dbReference>